<dbReference type="eggNOG" id="COG0177">
    <property type="taxonomic scope" value="Bacteria"/>
</dbReference>
<dbReference type="KEGG" id="dra:DR_0928"/>
<dbReference type="GO" id="GO:0051539">
    <property type="term" value="F:4 iron, 4 sulfur cluster binding"/>
    <property type="evidence" value="ECO:0007669"/>
    <property type="project" value="UniProtKB-KW"/>
</dbReference>
<dbReference type="Pfam" id="PF00730">
    <property type="entry name" value="HhH-GPD"/>
    <property type="match status" value="1"/>
</dbReference>
<feature type="binding site" evidence="8 9">
    <location>
        <position position="317"/>
    </location>
    <ligand>
        <name>[4Fe-4S] cluster</name>
        <dbReference type="ChEBI" id="CHEBI:49883"/>
    </ligand>
</feature>
<dbReference type="PaxDb" id="243230-DR_0928"/>
<sequence>MSSIGRPYRVFDKKVSQLFVERTGTARRERVQNTEQDGEWSGWRCCSDARAIRRTAQEIEHEAGVWGEHSLLRCPVPSRSPQASSKSRPLSEQNPPPVWFGEYLSRLRDTYAPELPPPRQFPDPLGGLIRTILSQQNTRRVAQRQWEVLTATYPQWEAALLDGPDGIEATLKSAGGGLSRMKADYIYGILAHLQEHHGGLSLRFLREFPHTPEGHEQARQALAALPGVGHKTVALVLLFDLRRPAMPVDGNMERAAKRLELVPAAWNSHKVERWYAEVMPADWETRFALHISGVRHGRDTCRSKHPLCPQCPLREFCPSASIFELGEAGEREPSELEW</sequence>
<organism evidence="6 7">
    <name type="scientific">Deinococcus radiodurans (strain ATCC 13939 / DSM 20539 / JCM 16871 / CCUG 27074 / LMG 4051 / NBRC 15346 / NCIMB 9279 / VKM B-1422 / R1)</name>
    <dbReference type="NCBI Taxonomy" id="243230"/>
    <lineage>
        <taxon>Bacteria</taxon>
        <taxon>Thermotogati</taxon>
        <taxon>Deinococcota</taxon>
        <taxon>Deinococci</taxon>
        <taxon>Deinococcales</taxon>
        <taxon>Deinococcaceae</taxon>
        <taxon>Deinococcus</taxon>
    </lineage>
</organism>
<evidence type="ECO:0000313" key="6">
    <source>
        <dbReference type="EMBL" id="AAF10505.1"/>
    </source>
</evidence>
<dbReference type="Proteomes" id="UP000002524">
    <property type="component" value="Chromosome 1"/>
</dbReference>
<evidence type="ECO:0000256" key="1">
    <source>
        <dbReference type="ARBA" id="ARBA00001966"/>
    </source>
</evidence>
<keyword evidence="2 8" id="KW-0479">Metal-binding</keyword>
<keyword evidence="8 9" id="KW-0004">4Fe-4S</keyword>
<dbReference type="AlphaFoldDB" id="Q9RVU4"/>
<dbReference type="Gene3D" id="1.10.340.30">
    <property type="entry name" value="Hypothetical protein, domain 2"/>
    <property type="match status" value="1"/>
</dbReference>
<dbReference type="EvolutionaryTrace" id="Q9RVU4"/>
<dbReference type="HOGENOM" id="CLU_012862_3_4_0"/>
<name>Q9RVU4_DEIRA</name>
<dbReference type="PDBsum" id="4UOB"/>
<dbReference type="SMART" id="SM00525">
    <property type="entry name" value="FES"/>
    <property type="match status" value="1"/>
</dbReference>
<evidence type="ECO:0000259" key="5">
    <source>
        <dbReference type="SMART" id="SM00478"/>
    </source>
</evidence>
<protein>
    <submittedName>
        <fullName evidence="6">Endonuclease III, putative</fullName>
    </submittedName>
</protein>
<dbReference type="PDB" id="4UOB">
    <property type="method" value="X-ray"/>
    <property type="resolution" value="1.31 A"/>
    <property type="chains" value="A=76-338"/>
</dbReference>
<dbReference type="SMART" id="SM00478">
    <property type="entry name" value="ENDO3c"/>
    <property type="match status" value="1"/>
</dbReference>
<comment type="cofactor">
    <cofactor evidence="1">
        <name>[4Fe-4S] cluster</name>
        <dbReference type="ChEBI" id="CHEBI:49883"/>
    </cofactor>
</comment>
<reference evidence="8" key="2">
    <citation type="journal article" date="2015" name="J. Struct. Biol.">
        <title>Structural and functional characterization of two unusual endonuclease III enzymes from Deinococcus radiodurans.</title>
        <authorList>
            <person name="Sarre A."/>
            <person name="Okvist M."/>
            <person name="Klar T."/>
            <person name="Hall D.R."/>
            <person name="Smalas A.O."/>
            <person name="McSweeney S."/>
            <person name="Timmins J."/>
            <person name="Moe E."/>
        </authorList>
    </citation>
    <scope>X-RAY CRYSTALLOGRAPHY (1.31 ANGSTROMS) OF 76-338 IN COMPLEX WITH [4FE-4S] CLUSTER</scope>
</reference>
<dbReference type="EMBL" id="AE000513">
    <property type="protein sequence ID" value="AAF10505.1"/>
    <property type="molecule type" value="Genomic_DNA"/>
</dbReference>
<evidence type="ECO:0007829" key="9">
    <source>
        <dbReference type="PDB" id="8A5G"/>
    </source>
</evidence>
<keyword evidence="8 9" id="KW-0002">3D-structure</keyword>
<dbReference type="GO" id="GO:0016787">
    <property type="term" value="F:hydrolase activity"/>
    <property type="evidence" value="ECO:0007669"/>
    <property type="project" value="UniProtKB-ARBA"/>
</dbReference>
<evidence type="ECO:0007829" key="8">
    <source>
        <dbReference type="PDB" id="4UOB"/>
    </source>
</evidence>
<reference evidence="9" key="3">
    <citation type="journal article" date="2022" name="Molecules">
        <title>Disentangling Unusual Catalytic Properties and the Role of the [4Fe-4S] Cluster of Three Endonuclease III from the Extremophile &lt;i&gt;D. radiodurans&lt;/i&gt;.</title>
        <authorList>
            <person name="Rollo F."/>
            <person name="Borges P.T."/>
            <person name="Silveira C.M."/>
            <person name="Rosa M.T.G."/>
            <person name="Todorovic S."/>
            <person name="Moe E."/>
        </authorList>
    </citation>
    <scope>X-RAY CRYSTALLOGRAPHY (1.89 ANGSTROMS) OF 76-338 IN COMPLEX WITH [4FE-4S] CLUSTER</scope>
</reference>
<keyword evidence="4 8" id="KW-0411">Iron-sulfur</keyword>
<dbReference type="PATRIC" id="fig|243230.17.peg.1115"/>
<dbReference type="EnsemblBacteria" id="AAF10505">
    <property type="protein sequence ID" value="AAF10505"/>
    <property type="gene ID" value="DR_0928"/>
</dbReference>
<dbReference type="InterPro" id="IPR003265">
    <property type="entry name" value="HhH-GPD_domain"/>
</dbReference>
<feature type="binding site" evidence="8 9">
    <location>
        <position position="308"/>
    </location>
    <ligand>
        <name>[4Fe-4S] cluster</name>
        <dbReference type="ChEBI" id="CHEBI:49883"/>
    </ligand>
</feature>
<evidence type="ECO:0000256" key="3">
    <source>
        <dbReference type="ARBA" id="ARBA00023004"/>
    </source>
</evidence>
<dbReference type="GO" id="GO:0004519">
    <property type="term" value="F:endonuclease activity"/>
    <property type="evidence" value="ECO:0007669"/>
    <property type="project" value="UniProtKB-KW"/>
</dbReference>
<keyword evidence="6" id="KW-0378">Hydrolase</keyword>
<gene>
    <name evidence="6" type="ordered locus">DR_0928</name>
</gene>
<dbReference type="PIR" id="C75459">
    <property type="entry name" value="C75459"/>
</dbReference>
<dbReference type="GO" id="GO:0046872">
    <property type="term" value="F:metal ion binding"/>
    <property type="evidence" value="ECO:0007669"/>
    <property type="project" value="UniProtKB-KW"/>
</dbReference>
<feature type="domain" description="HhH-GPD" evidence="5">
    <location>
        <begin position="133"/>
        <end position="299"/>
    </location>
</feature>
<feature type="binding site" evidence="8 9">
    <location>
        <position position="301"/>
    </location>
    <ligand>
        <name>[4Fe-4S] cluster</name>
        <dbReference type="ChEBI" id="CHEBI:49883"/>
    </ligand>
</feature>
<evidence type="ECO:0000313" key="7">
    <source>
        <dbReference type="Proteomes" id="UP000002524"/>
    </source>
</evidence>
<dbReference type="OrthoDB" id="9800977at2"/>
<reference evidence="6 7" key="1">
    <citation type="journal article" date="1999" name="Science">
        <title>Genome sequence of the radioresistant bacterium Deinococcus radiodurans R1.</title>
        <authorList>
            <person name="White O."/>
            <person name="Eisen J.A."/>
            <person name="Heidelberg J.F."/>
            <person name="Hickey E.K."/>
            <person name="Peterson J.D."/>
            <person name="Dodson R.J."/>
            <person name="Haft D.H."/>
            <person name="Gwinn M.L."/>
            <person name="Nelson W.C."/>
            <person name="Richardson D.L."/>
            <person name="Moffat K.S."/>
            <person name="Qin H."/>
            <person name="Jiang L."/>
            <person name="Pamphile W."/>
            <person name="Crosby M."/>
            <person name="Shen M."/>
            <person name="Vamathevan J.J."/>
            <person name="Lam P."/>
            <person name="McDonald L."/>
            <person name="Utterback T."/>
            <person name="Zalewski C."/>
            <person name="Makarova K.S."/>
            <person name="Aravind L."/>
            <person name="Daly M.J."/>
            <person name="Minton K.W."/>
            <person name="Fleischmann R.D."/>
            <person name="Ketchum K.A."/>
            <person name="Nelson K.E."/>
            <person name="Salzberg S."/>
            <person name="Smith H.O."/>
            <person name="Venter J.C."/>
            <person name="Fraser C.M."/>
        </authorList>
    </citation>
    <scope>NUCLEOTIDE SEQUENCE [LARGE SCALE GENOMIC DNA]</scope>
    <source>
        <strain evidence="7">ATCC 13939 / DSM 20539 / JCM 16871 / LMG 4051 / NBRC 15346 / NCIMB 9279 / R1 / VKM B-1422</strain>
    </source>
</reference>
<evidence type="ECO:0000256" key="4">
    <source>
        <dbReference type="ARBA" id="ARBA00023014"/>
    </source>
</evidence>
<dbReference type="InterPro" id="IPR023170">
    <property type="entry name" value="HhH_base_excis_C"/>
</dbReference>
<keyword evidence="7" id="KW-1185">Reference proteome</keyword>
<dbReference type="InterPro" id="IPR003651">
    <property type="entry name" value="Endonuclease3_FeS-loop_motif"/>
</dbReference>
<feature type="binding site" evidence="8 9">
    <location>
        <position position="311"/>
    </location>
    <ligand>
        <name>[4Fe-4S] cluster</name>
        <dbReference type="ChEBI" id="CHEBI:49883"/>
    </ligand>
</feature>
<dbReference type="SMR" id="Q9RVU4"/>
<keyword evidence="6" id="KW-0540">Nuclease</keyword>
<dbReference type="PANTHER" id="PTHR47203">
    <property type="match status" value="1"/>
</dbReference>
<proteinExistence type="evidence at protein level"/>
<dbReference type="GO" id="GO:0006284">
    <property type="term" value="P:base-excision repair"/>
    <property type="evidence" value="ECO:0007669"/>
    <property type="project" value="InterPro"/>
</dbReference>
<dbReference type="InterPro" id="IPR011257">
    <property type="entry name" value="DNA_glycosylase"/>
</dbReference>
<dbReference type="CDD" id="cd00056">
    <property type="entry name" value="ENDO3c"/>
    <property type="match status" value="1"/>
</dbReference>
<dbReference type="GO" id="GO:0140097">
    <property type="term" value="F:catalytic activity, acting on DNA"/>
    <property type="evidence" value="ECO:0007669"/>
    <property type="project" value="UniProtKB-ARBA"/>
</dbReference>
<keyword evidence="6" id="KW-0255">Endonuclease</keyword>
<dbReference type="PANTHER" id="PTHR47203:SF1">
    <property type="entry name" value="HYPOTHETICAL BASE EXCISION DNA REPAIR PROTEIN (EUROFUNG)"/>
    <property type="match status" value="1"/>
</dbReference>
<dbReference type="InParanoid" id="Q9RVU4"/>
<dbReference type="STRING" id="243230.DR_0928"/>
<evidence type="ECO:0000256" key="2">
    <source>
        <dbReference type="ARBA" id="ARBA00022723"/>
    </source>
</evidence>
<accession>Q9RVU4</accession>
<dbReference type="Gene3D" id="1.10.1670.10">
    <property type="entry name" value="Helix-hairpin-Helix base-excision DNA repair enzymes (C-terminal)"/>
    <property type="match status" value="1"/>
</dbReference>
<dbReference type="SUPFAM" id="SSF48150">
    <property type="entry name" value="DNA-glycosylase"/>
    <property type="match status" value="1"/>
</dbReference>
<keyword evidence="3 8" id="KW-0408">Iron</keyword>
<dbReference type="PDB" id="8A5G">
    <property type="method" value="X-ray"/>
    <property type="resolution" value="1.89 A"/>
    <property type="chains" value="A=76-338"/>
</dbReference>